<dbReference type="OrthoDB" id="10025739at2759"/>
<dbReference type="GO" id="GO:0000408">
    <property type="term" value="C:EKC/KEOPS complex"/>
    <property type="evidence" value="ECO:0007669"/>
    <property type="project" value="TreeGrafter"/>
</dbReference>
<protein>
    <submittedName>
        <fullName evidence="7">Transcription factor Pcc1-domain-containing protein</fullName>
    </submittedName>
</protein>
<keyword evidence="8" id="KW-1185">Reference proteome</keyword>
<dbReference type="EMBL" id="VDMD01000007">
    <property type="protein sequence ID" value="TRM64365.1"/>
    <property type="molecule type" value="Genomic_DNA"/>
</dbReference>
<organism evidence="7 8">
    <name type="scientific">Schizophyllum amplum</name>
    <dbReference type="NCBI Taxonomy" id="97359"/>
    <lineage>
        <taxon>Eukaryota</taxon>
        <taxon>Fungi</taxon>
        <taxon>Dikarya</taxon>
        <taxon>Basidiomycota</taxon>
        <taxon>Agaricomycotina</taxon>
        <taxon>Agaricomycetes</taxon>
        <taxon>Agaricomycetidae</taxon>
        <taxon>Agaricales</taxon>
        <taxon>Schizophyllaceae</taxon>
        <taxon>Schizophyllum</taxon>
    </lineage>
</organism>
<dbReference type="GO" id="GO:0005737">
    <property type="term" value="C:cytoplasm"/>
    <property type="evidence" value="ECO:0007669"/>
    <property type="project" value="UniProtKB-SubCell"/>
</dbReference>
<comment type="subcellular location">
    <subcellularLocation>
        <location evidence="2">Cytoplasm</location>
    </subcellularLocation>
    <subcellularLocation>
        <location evidence="1">Nucleus</location>
    </subcellularLocation>
</comment>
<gene>
    <name evidence="7" type="ORF">BD626DRAFT_251455</name>
</gene>
<evidence type="ECO:0000313" key="8">
    <source>
        <dbReference type="Proteomes" id="UP000320762"/>
    </source>
</evidence>
<dbReference type="PANTHER" id="PTHR31283">
    <property type="entry name" value="EKC/KEOPS COMPLEX SUBUNIT PCC1 FAMILY MEMBER"/>
    <property type="match status" value="1"/>
</dbReference>
<evidence type="ECO:0000256" key="3">
    <source>
        <dbReference type="ARBA" id="ARBA00007073"/>
    </source>
</evidence>
<comment type="similarity">
    <text evidence="3">Belongs to the CTAG/PCC1 family.</text>
</comment>
<sequence length="101" mass="11335">MTAADMTAATQANDDWHTIELRIPFASAKHAMIAKQTIEVDSELQPKAVKRNLDVDDRYLVATFKTMTVRLARLTANSFLENVDLVVRTLGEFGEEADKRP</sequence>
<dbReference type="PANTHER" id="PTHR31283:SF5">
    <property type="entry name" value="EKC_KEOPS COMPLEX SUBUNIT LAGE3"/>
    <property type="match status" value="1"/>
</dbReference>
<evidence type="ECO:0000256" key="4">
    <source>
        <dbReference type="ARBA" id="ARBA00022490"/>
    </source>
</evidence>
<dbReference type="GO" id="GO:0008033">
    <property type="term" value="P:tRNA processing"/>
    <property type="evidence" value="ECO:0007669"/>
    <property type="project" value="UniProtKB-KW"/>
</dbReference>
<reference evidence="7 8" key="1">
    <citation type="journal article" date="2019" name="New Phytol.">
        <title>Comparative genomics reveals unique wood-decay strategies and fruiting body development in the Schizophyllaceae.</title>
        <authorList>
            <person name="Almasi E."/>
            <person name="Sahu N."/>
            <person name="Krizsan K."/>
            <person name="Balint B."/>
            <person name="Kovacs G.M."/>
            <person name="Kiss B."/>
            <person name="Cseklye J."/>
            <person name="Drula E."/>
            <person name="Henrissat B."/>
            <person name="Nagy I."/>
            <person name="Chovatia M."/>
            <person name="Adam C."/>
            <person name="LaButti K."/>
            <person name="Lipzen A."/>
            <person name="Riley R."/>
            <person name="Grigoriev I.V."/>
            <person name="Nagy L.G."/>
        </authorList>
    </citation>
    <scope>NUCLEOTIDE SEQUENCE [LARGE SCALE GENOMIC DNA]</scope>
    <source>
        <strain evidence="7 8">NL-1724</strain>
    </source>
</reference>
<dbReference type="GO" id="GO:0070525">
    <property type="term" value="P:tRNA threonylcarbamoyladenosine metabolic process"/>
    <property type="evidence" value="ECO:0007669"/>
    <property type="project" value="TreeGrafter"/>
</dbReference>
<keyword evidence="4" id="KW-0963">Cytoplasm</keyword>
<proteinExistence type="inferred from homology"/>
<keyword evidence="5" id="KW-0819">tRNA processing</keyword>
<comment type="caution">
    <text evidence="7">The sequence shown here is derived from an EMBL/GenBank/DDBJ whole genome shotgun (WGS) entry which is preliminary data.</text>
</comment>
<evidence type="ECO:0000256" key="2">
    <source>
        <dbReference type="ARBA" id="ARBA00004496"/>
    </source>
</evidence>
<dbReference type="FunFam" id="3.30.310.50:FF:000005">
    <property type="entry name" value="L antigen family member 3"/>
    <property type="match status" value="1"/>
</dbReference>
<evidence type="ECO:0000256" key="6">
    <source>
        <dbReference type="ARBA" id="ARBA00023242"/>
    </source>
</evidence>
<name>A0A550CHT8_9AGAR</name>
<evidence type="ECO:0000313" key="7">
    <source>
        <dbReference type="EMBL" id="TRM64365.1"/>
    </source>
</evidence>
<keyword evidence="6" id="KW-0539">Nucleus</keyword>
<dbReference type="Pfam" id="PF09341">
    <property type="entry name" value="Pcc1"/>
    <property type="match status" value="1"/>
</dbReference>
<dbReference type="Proteomes" id="UP000320762">
    <property type="component" value="Unassembled WGS sequence"/>
</dbReference>
<accession>A0A550CHT8</accession>
<dbReference type="InterPro" id="IPR015419">
    <property type="entry name" value="CTAG/Pcc1"/>
</dbReference>
<evidence type="ECO:0000256" key="5">
    <source>
        <dbReference type="ARBA" id="ARBA00022694"/>
    </source>
</evidence>
<evidence type="ECO:0000256" key="1">
    <source>
        <dbReference type="ARBA" id="ARBA00004123"/>
    </source>
</evidence>
<dbReference type="AlphaFoldDB" id="A0A550CHT8"/>
<dbReference type="Gene3D" id="3.30.310.50">
    <property type="entry name" value="Alpha-D-phosphohexomutase, C-terminal domain"/>
    <property type="match status" value="1"/>
</dbReference>
<dbReference type="GO" id="GO:0005634">
    <property type="term" value="C:nucleus"/>
    <property type="evidence" value="ECO:0007669"/>
    <property type="project" value="UniProtKB-SubCell"/>
</dbReference>